<keyword evidence="8" id="KW-0969">Cilium</keyword>
<dbReference type="Pfam" id="PF01311">
    <property type="entry name" value="Bac_export_1"/>
    <property type="match status" value="1"/>
</dbReference>
<protein>
    <submittedName>
        <fullName evidence="8">Flagellar biosynthesis protein FliR</fullName>
    </submittedName>
</protein>
<keyword evidence="8" id="KW-0966">Cell projection</keyword>
<evidence type="ECO:0000256" key="1">
    <source>
        <dbReference type="ARBA" id="ARBA00004651"/>
    </source>
</evidence>
<evidence type="ECO:0000313" key="9">
    <source>
        <dbReference type="Proteomes" id="UP000033731"/>
    </source>
</evidence>
<dbReference type="AlphaFoldDB" id="A0A095BGA9"/>
<proteinExistence type="inferred from homology"/>
<evidence type="ECO:0000256" key="2">
    <source>
        <dbReference type="ARBA" id="ARBA00009772"/>
    </source>
</evidence>
<dbReference type="EMBL" id="JMTK01000001">
    <property type="protein sequence ID" value="KJZ82429.1"/>
    <property type="molecule type" value="Genomic_DNA"/>
</dbReference>
<dbReference type="InterPro" id="IPR002010">
    <property type="entry name" value="T3SS_IM_R"/>
</dbReference>
<feature type="transmembrane region" description="Helical" evidence="7">
    <location>
        <begin position="36"/>
        <end position="55"/>
    </location>
</feature>
<keyword evidence="9" id="KW-1185">Reference proteome</keyword>
<evidence type="ECO:0000256" key="6">
    <source>
        <dbReference type="ARBA" id="ARBA00023136"/>
    </source>
</evidence>
<keyword evidence="3" id="KW-1003">Cell membrane</keyword>
<keyword evidence="5 7" id="KW-1133">Transmembrane helix</keyword>
<evidence type="ECO:0000256" key="4">
    <source>
        <dbReference type="ARBA" id="ARBA00022692"/>
    </source>
</evidence>
<sequence length="247" mass="28218">MITSPEIIIMSLFLIFCRIGSCIMFLPGFSMPYVPIQVRFFFSMTFSIVLLPFLWDTIDLQIFADRAYYLKLVIVELFLGFVHGVLVRIYTFGLQFMGSVISTAIGLNLQSSMGISDSIPETSFSSLIGTIGLLALWIIDFHHQIFYALVKSYGTTPIGKELHFDNIFSSLINILQMTFITMLRLSSPFLFFYVVFNISIGFLNKIVPQIPVYFISTPYMVGLGFLFLYSSIEMIIYQFIHSFNGIF</sequence>
<keyword evidence="4 7" id="KW-0812">Transmembrane</keyword>
<evidence type="ECO:0000256" key="3">
    <source>
        <dbReference type="ARBA" id="ARBA00022475"/>
    </source>
</evidence>
<name>A0A095BGA9_9HYPH</name>
<comment type="similarity">
    <text evidence="2">Belongs to the FliR/MopE/SpaR family.</text>
</comment>
<dbReference type="Proteomes" id="UP000033731">
    <property type="component" value="Unassembled WGS sequence"/>
</dbReference>
<dbReference type="PATRIC" id="fig|556287.8.peg.28"/>
<feature type="transmembrane region" description="Helical" evidence="7">
    <location>
        <begin position="127"/>
        <end position="150"/>
    </location>
</feature>
<feature type="transmembrane region" description="Helical" evidence="7">
    <location>
        <begin position="219"/>
        <end position="240"/>
    </location>
</feature>
<dbReference type="PANTHER" id="PTHR30065:SF1">
    <property type="entry name" value="SURFACE PRESENTATION OF ANTIGENS PROTEIN SPAR"/>
    <property type="match status" value="1"/>
</dbReference>
<feature type="transmembrane region" description="Helical" evidence="7">
    <location>
        <begin position="67"/>
        <end position="90"/>
    </location>
</feature>
<evidence type="ECO:0000256" key="7">
    <source>
        <dbReference type="SAM" id="Phobius"/>
    </source>
</evidence>
<dbReference type="RefSeq" id="WP_034441419.1">
    <property type="nucleotide sequence ID" value="NZ_JMTK01000001.1"/>
</dbReference>
<organism evidence="8 9">
    <name type="scientific">Candidatus Liberibacter solanacearum</name>
    <dbReference type="NCBI Taxonomy" id="556287"/>
    <lineage>
        <taxon>Bacteria</taxon>
        <taxon>Pseudomonadati</taxon>
        <taxon>Pseudomonadota</taxon>
        <taxon>Alphaproteobacteria</taxon>
        <taxon>Hyphomicrobiales</taxon>
        <taxon>Rhizobiaceae</taxon>
        <taxon>Liberibacter</taxon>
    </lineage>
</organism>
<comment type="subcellular location">
    <subcellularLocation>
        <location evidence="1">Cell membrane</location>
        <topology evidence="1">Multi-pass membrane protein</topology>
    </subcellularLocation>
</comment>
<keyword evidence="6 7" id="KW-0472">Membrane</keyword>
<dbReference type="PANTHER" id="PTHR30065">
    <property type="entry name" value="FLAGELLAR BIOSYNTHETIC PROTEIN FLIR"/>
    <property type="match status" value="1"/>
</dbReference>
<reference evidence="8 9" key="1">
    <citation type="journal article" date="2015" name="Phytopathology">
        <title>Genomes of Candidatus Liberibacter solanacearum haplotype A from New Zealand and the USA suggest significant genome plasticity in the species.</title>
        <authorList>
            <person name="Thompson S.M."/>
            <person name="Johnson C.P."/>
            <person name="Lu A.Y."/>
            <person name="Frampton R.A."/>
            <person name="Sullivan K.L."/>
            <person name="Fiers M.W."/>
            <person name="Crowhurst R.N."/>
            <person name="Pitman A.R."/>
            <person name="Scott I."/>
            <person name="Gudmestad N.C."/>
            <person name="Smith G.R."/>
        </authorList>
    </citation>
    <scope>NUCLEOTIDE SEQUENCE [LARGE SCALE GENOMIC DNA]</scope>
    <source>
        <strain evidence="8 9">LsoNZ1</strain>
    </source>
</reference>
<keyword evidence="8" id="KW-0282">Flagellum</keyword>
<feature type="transmembrane region" description="Helical" evidence="7">
    <location>
        <begin position="189"/>
        <end position="207"/>
    </location>
</feature>
<evidence type="ECO:0000313" key="8">
    <source>
        <dbReference type="EMBL" id="KJZ82429.1"/>
    </source>
</evidence>
<accession>A0A095BGA9</accession>
<dbReference type="GO" id="GO:0005886">
    <property type="term" value="C:plasma membrane"/>
    <property type="evidence" value="ECO:0007669"/>
    <property type="project" value="UniProtKB-SubCell"/>
</dbReference>
<dbReference type="PRINTS" id="PR00953">
    <property type="entry name" value="TYPE3IMRPROT"/>
</dbReference>
<evidence type="ECO:0000256" key="5">
    <source>
        <dbReference type="ARBA" id="ARBA00022989"/>
    </source>
</evidence>
<gene>
    <name evidence="8" type="ORF">DJ66_0029</name>
</gene>
<feature type="transmembrane region" description="Helical" evidence="7">
    <location>
        <begin position="7"/>
        <end position="30"/>
    </location>
</feature>
<dbReference type="GO" id="GO:0006605">
    <property type="term" value="P:protein targeting"/>
    <property type="evidence" value="ECO:0007669"/>
    <property type="project" value="InterPro"/>
</dbReference>
<comment type="caution">
    <text evidence="8">The sequence shown here is derived from an EMBL/GenBank/DDBJ whole genome shotgun (WGS) entry which is preliminary data.</text>
</comment>